<keyword evidence="4" id="KW-1185">Reference proteome</keyword>
<dbReference type="InterPro" id="IPR027417">
    <property type="entry name" value="P-loop_NTPase"/>
</dbReference>
<dbReference type="RefSeq" id="WP_008871179.1">
    <property type="nucleotide sequence ID" value="NZ_ACJN02000003.1"/>
</dbReference>
<organism evidence="3 4">
    <name type="scientific">Desulfonatronospira thiodismutans ASO3-1</name>
    <dbReference type="NCBI Taxonomy" id="555779"/>
    <lineage>
        <taxon>Bacteria</taxon>
        <taxon>Pseudomonadati</taxon>
        <taxon>Thermodesulfobacteriota</taxon>
        <taxon>Desulfovibrionia</taxon>
        <taxon>Desulfovibrionales</taxon>
        <taxon>Desulfonatronovibrionaceae</taxon>
        <taxon>Desulfonatronospira</taxon>
    </lineage>
</organism>
<dbReference type="PANTHER" id="PTHR33295:SF20">
    <property type="entry name" value="ATPASE"/>
    <property type="match status" value="1"/>
</dbReference>
<dbReference type="PANTHER" id="PTHR33295">
    <property type="entry name" value="ATPASE"/>
    <property type="match status" value="1"/>
</dbReference>
<name>D6ST14_9BACT</name>
<feature type="domain" description="DUF4143" evidence="2">
    <location>
        <begin position="201"/>
        <end position="348"/>
    </location>
</feature>
<sequence>MIKRETYINRVRPFINKDMVKVFTGIRRSGKSTLLKLVQQELIADGVSENQIIMINFESMAYANRDFMSIYQELRHLSGNHGEKAYIFLDEIQELAGWEKMVNSLRVDLYCDLYITGSNSKLLSGELATYLAGRYIEVAVYPFSFQEIMKIKKEKQTELPVEEAFNLYLRFGGMPFLYENNLDATAALDYLKDIYNSIMLKDIIGRHAIRDVELFERILSYLLANVANPFSGSNIMKYLKNEKRAISLETLYNYISYSQEACLLYLTPRENVQGKRILKFQEKIFLADHGLREAIYGNNQRDINQILENIVFLELLRRGYTVRIGKSDAKEINFIAEKMSQRIYIQVAYLIPDQNVAEREFSALLGIKDNYPKMVLSLDKFDLSRKGIVHKNLINFLLEQDWRINTY</sequence>
<evidence type="ECO:0000259" key="2">
    <source>
        <dbReference type="Pfam" id="PF13635"/>
    </source>
</evidence>
<dbReference type="Pfam" id="PF13635">
    <property type="entry name" value="DUF4143"/>
    <property type="match status" value="1"/>
</dbReference>
<evidence type="ECO:0000259" key="1">
    <source>
        <dbReference type="Pfam" id="PF13173"/>
    </source>
</evidence>
<feature type="domain" description="AAA" evidence="1">
    <location>
        <begin position="19"/>
        <end position="148"/>
    </location>
</feature>
<proteinExistence type="predicted"/>
<accession>D6ST14</accession>
<comment type="caution">
    <text evidence="3">The sequence shown here is derived from an EMBL/GenBank/DDBJ whole genome shotgun (WGS) entry which is preliminary data.</text>
</comment>
<dbReference type="Pfam" id="PF13173">
    <property type="entry name" value="AAA_14"/>
    <property type="match status" value="1"/>
</dbReference>
<protein>
    <submittedName>
        <fullName evidence="3">ATPase</fullName>
    </submittedName>
</protein>
<reference evidence="3" key="1">
    <citation type="submission" date="2010-05" db="EMBL/GenBank/DDBJ databases">
        <title>The draft genome of Desulfonatronospira thiodismutans ASO3-1.</title>
        <authorList>
            <consortium name="US DOE Joint Genome Institute (JGI-PGF)"/>
            <person name="Lucas S."/>
            <person name="Copeland A."/>
            <person name="Lapidus A."/>
            <person name="Cheng J.-F."/>
            <person name="Bruce D."/>
            <person name="Goodwin L."/>
            <person name="Pitluck S."/>
            <person name="Chertkov O."/>
            <person name="Brettin T."/>
            <person name="Detter J.C."/>
            <person name="Han C."/>
            <person name="Land M.L."/>
            <person name="Hauser L."/>
            <person name="Kyrpides N."/>
            <person name="Mikhailova N."/>
            <person name="Muyzer G."/>
            <person name="Woyke T."/>
        </authorList>
    </citation>
    <scope>NUCLEOTIDE SEQUENCE [LARGE SCALE GENOMIC DNA]</scope>
    <source>
        <strain evidence="3">ASO3-1</strain>
    </source>
</reference>
<gene>
    <name evidence="3" type="ORF">Dthio_PD1169</name>
</gene>
<dbReference type="OrthoDB" id="9801684at2"/>
<dbReference type="eggNOG" id="COG1373">
    <property type="taxonomic scope" value="Bacteria"/>
</dbReference>
<dbReference type="SUPFAM" id="SSF52540">
    <property type="entry name" value="P-loop containing nucleoside triphosphate hydrolases"/>
    <property type="match status" value="1"/>
</dbReference>
<dbReference type="AlphaFoldDB" id="D6ST14"/>
<dbReference type="InterPro" id="IPR025420">
    <property type="entry name" value="DUF4143"/>
</dbReference>
<dbReference type="Proteomes" id="UP000005496">
    <property type="component" value="Unassembled WGS sequence"/>
</dbReference>
<dbReference type="InterPro" id="IPR041682">
    <property type="entry name" value="AAA_14"/>
</dbReference>
<evidence type="ECO:0000313" key="4">
    <source>
        <dbReference type="Proteomes" id="UP000005496"/>
    </source>
</evidence>
<evidence type="ECO:0000313" key="3">
    <source>
        <dbReference type="EMBL" id="EFI33830.1"/>
    </source>
</evidence>
<dbReference type="EMBL" id="ACJN02000003">
    <property type="protein sequence ID" value="EFI33830.1"/>
    <property type="molecule type" value="Genomic_DNA"/>
</dbReference>